<evidence type="ECO:0000313" key="3">
    <source>
        <dbReference type="EMBL" id="OZC04449.1"/>
    </source>
</evidence>
<dbReference type="PANTHER" id="PTHR40841">
    <property type="entry name" value="SIDEROPHORE TRIACETYLFUSARININE C ESTERASE"/>
    <property type="match status" value="1"/>
</dbReference>
<dbReference type="OrthoDB" id="9784036at2"/>
<evidence type="ECO:0000256" key="2">
    <source>
        <dbReference type="ARBA" id="ARBA00022801"/>
    </source>
</evidence>
<evidence type="ECO:0000313" key="4">
    <source>
        <dbReference type="Proteomes" id="UP000216446"/>
    </source>
</evidence>
<dbReference type="PANTHER" id="PTHR40841:SF2">
    <property type="entry name" value="SIDEROPHORE-DEGRADING ESTERASE (EUROFUNG)"/>
    <property type="match status" value="1"/>
</dbReference>
<dbReference type="InterPro" id="IPR000801">
    <property type="entry name" value="Esterase-like"/>
</dbReference>
<keyword evidence="4" id="KW-1185">Reference proteome</keyword>
<evidence type="ECO:0008006" key="5">
    <source>
        <dbReference type="Google" id="ProtNLM"/>
    </source>
</evidence>
<dbReference type="InterPro" id="IPR052558">
    <property type="entry name" value="Siderophore_Hydrolase_D"/>
</dbReference>
<dbReference type="EMBL" id="MQWB01000001">
    <property type="protein sequence ID" value="OZC04449.1"/>
    <property type="molecule type" value="Genomic_DNA"/>
</dbReference>
<dbReference type="RefSeq" id="WP_094550927.1">
    <property type="nucleotide sequence ID" value="NZ_MQWB01000001.1"/>
</dbReference>
<comment type="caution">
    <text evidence="3">The sequence shown here is derived from an EMBL/GenBank/DDBJ whole genome shotgun (WGS) entry which is preliminary data.</text>
</comment>
<dbReference type="Gene3D" id="3.40.50.1820">
    <property type="entry name" value="alpha/beta hydrolase"/>
    <property type="match status" value="1"/>
</dbReference>
<name>A0A259U358_9BACT</name>
<dbReference type="InParanoid" id="A0A259U358"/>
<dbReference type="InterPro" id="IPR029058">
    <property type="entry name" value="AB_hydrolase_fold"/>
</dbReference>
<dbReference type="Proteomes" id="UP000216446">
    <property type="component" value="Unassembled WGS sequence"/>
</dbReference>
<dbReference type="Pfam" id="PF00756">
    <property type="entry name" value="Esterase"/>
    <property type="match status" value="1"/>
</dbReference>
<comment type="similarity">
    <text evidence="1">Belongs to the esterase D family.</text>
</comment>
<sequence length="475" mass="52146">MQTVTTAHVLGRKALQKACGQECVDWATAMLVAGHDGEALVELAGMSPPHNHFELAPLRDRALVEVGMPDLGPGRAIEAYVAEILRMMLAGKADLGDTLRDLKDLSLAHDHPHVLLDFYLLYHARDTLRDHEKQYYWDGATRETIDAIILSRAAAFVHEDRRESERPLAPEAEKGRLPCWTRFRSLMSRLLLLAALVLTPLASALAQTVSDPETEAFRLAGPSGEYDIEVTFPPGYDRARGEPLPTLYYLDGWRNAALAKGLHRVAMTIAPRGGTQPVRPFLLVGVSTVGGEAAYQRGRNKDYTPTPFVPPRGVTFTMGASARLDSASTGGAEAFYAFLRDRVIPEVEARFPSDPAQRALSGHSFGGLFTTWMMESHPDLFADYLALSPSLFWDRSYLLDAAFAGARARGARVFLGVGDEERGGIGDLAGRAEQLAERFRAMPELTVTLRVYDGADHQGVLAPGLWDGMMALYER</sequence>
<evidence type="ECO:0000256" key="1">
    <source>
        <dbReference type="ARBA" id="ARBA00005622"/>
    </source>
</evidence>
<accession>A0A259U358</accession>
<dbReference type="GO" id="GO:0016788">
    <property type="term" value="F:hydrolase activity, acting on ester bonds"/>
    <property type="evidence" value="ECO:0007669"/>
    <property type="project" value="TreeGrafter"/>
</dbReference>
<dbReference type="AlphaFoldDB" id="A0A259U358"/>
<protein>
    <recommendedName>
        <fullName evidence="5">Esterase</fullName>
    </recommendedName>
</protein>
<keyword evidence="2" id="KW-0378">Hydrolase</keyword>
<dbReference type="SUPFAM" id="SSF53474">
    <property type="entry name" value="alpha/beta-Hydrolases"/>
    <property type="match status" value="1"/>
</dbReference>
<proteinExistence type="inferred from homology"/>
<gene>
    <name evidence="3" type="ORF">BSZ36_16550</name>
</gene>
<reference evidence="3 4" key="1">
    <citation type="submission" date="2016-11" db="EMBL/GenBank/DDBJ databases">
        <title>Study of marine rhodopsin-containing bacteria.</title>
        <authorList>
            <person name="Yoshizawa S."/>
            <person name="Kumagai Y."/>
            <person name="Kogure K."/>
        </authorList>
    </citation>
    <scope>NUCLEOTIDE SEQUENCE [LARGE SCALE GENOMIC DNA]</scope>
    <source>
        <strain evidence="3 4">SG-29</strain>
    </source>
</reference>
<organism evidence="3 4">
    <name type="scientific">Rubricoccus marinus</name>
    <dbReference type="NCBI Taxonomy" id="716817"/>
    <lineage>
        <taxon>Bacteria</taxon>
        <taxon>Pseudomonadati</taxon>
        <taxon>Rhodothermota</taxon>
        <taxon>Rhodothermia</taxon>
        <taxon>Rhodothermales</taxon>
        <taxon>Rubricoccaceae</taxon>
        <taxon>Rubricoccus</taxon>
    </lineage>
</organism>